<keyword evidence="1" id="KW-0378">Hydrolase</keyword>
<dbReference type="GO" id="GO:0006281">
    <property type="term" value="P:DNA repair"/>
    <property type="evidence" value="ECO:0007669"/>
    <property type="project" value="UniProtKB-KW"/>
</dbReference>
<dbReference type="GO" id="GO:0043139">
    <property type="term" value="F:5'-3' DNA helicase activity"/>
    <property type="evidence" value="ECO:0007669"/>
    <property type="project" value="UniProtKB-EC"/>
</dbReference>
<feature type="domain" description="DNA helicase Pif1-like DEAD-box helicase" evidence="2">
    <location>
        <begin position="2"/>
        <end position="94"/>
    </location>
</feature>
<dbReference type="Pfam" id="PF05970">
    <property type="entry name" value="PIF1"/>
    <property type="match status" value="1"/>
</dbReference>
<proteinExistence type="inferred from homology"/>
<dbReference type="GO" id="GO:0005524">
    <property type="term" value="F:ATP binding"/>
    <property type="evidence" value="ECO:0007669"/>
    <property type="project" value="UniProtKB-KW"/>
</dbReference>
<evidence type="ECO:0000256" key="1">
    <source>
        <dbReference type="RuleBase" id="RU363044"/>
    </source>
</evidence>
<protein>
    <recommendedName>
        <fullName evidence="1">ATP-dependent DNA helicase</fullName>
        <ecNumber evidence="1">5.6.2.3</ecNumber>
    </recommendedName>
</protein>
<accession>A0A4Y2B291</accession>
<keyword evidence="1" id="KW-0234">DNA repair</keyword>
<dbReference type="EC" id="5.6.2.3" evidence="1"/>
<organism evidence="3 4">
    <name type="scientific">Araneus ventricosus</name>
    <name type="common">Orbweaver spider</name>
    <name type="synonym">Epeira ventricosa</name>
    <dbReference type="NCBI Taxonomy" id="182803"/>
    <lineage>
        <taxon>Eukaryota</taxon>
        <taxon>Metazoa</taxon>
        <taxon>Ecdysozoa</taxon>
        <taxon>Arthropoda</taxon>
        <taxon>Chelicerata</taxon>
        <taxon>Arachnida</taxon>
        <taxon>Araneae</taxon>
        <taxon>Araneomorphae</taxon>
        <taxon>Entelegynae</taxon>
        <taxon>Araneoidea</taxon>
        <taxon>Araneidae</taxon>
        <taxon>Araneus</taxon>
    </lineage>
</organism>
<gene>
    <name evidence="3" type="ORF">AVEN_132021_1</name>
</gene>
<keyword evidence="1" id="KW-0233">DNA recombination</keyword>
<dbReference type="GO" id="GO:0016887">
    <property type="term" value="F:ATP hydrolysis activity"/>
    <property type="evidence" value="ECO:0007669"/>
    <property type="project" value="RHEA"/>
</dbReference>
<dbReference type="OrthoDB" id="6431410at2759"/>
<name>A0A4Y2B291_ARAVE</name>
<comment type="catalytic activity">
    <reaction evidence="1">
        <text>ATP + H2O = ADP + phosphate + H(+)</text>
        <dbReference type="Rhea" id="RHEA:13065"/>
        <dbReference type="ChEBI" id="CHEBI:15377"/>
        <dbReference type="ChEBI" id="CHEBI:15378"/>
        <dbReference type="ChEBI" id="CHEBI:30616"/>
        <dbReference type="ChEBI" id="CHEBI:43474"/>
        <dbReference type="ChEBI" id="CHEBI:456216"/>
        <dbReference type="EC" id="5.6.2.3"/>
    </reaction>
</comment>
<comment type="cofactor">
    <cofactor evidence="1">
        <name>Mg(2+)</name>
        <dbReference type="ChEBI" id="CHEBI:18420"/>
    </cofactor>
</comment>
<dbReference type="GO" id="GO:0006310">
    <property type="term" value="P:DNA recombination"/>
    <property type="evidence" value="ECO:0007669"/>
    <property type="project" value="UniProtKB-KW"/>
</dbReference>
<dbReference type="Proteomes" id="UP000499080">
    <property type="component" value="Unassembled WGS sequence"/>
</dbReference>
<keyword evidence="1" id="KW-0067">ATP-binding</keyword>
<dbReference type="EMBL" id="BGPR01000047">
    <property type="protein sequence ID" value="GBL86300.1"/>
    <property type="molecule type" value="Genomic_DNA"/>
</dbReference>
<sequence length="101" mass="11517">MARVLHEDKVILWDVCTMDHKRGIEALNRALLGIRDHNQLIGGVTVLLDGDCRHALLIVPRDTHVNNVKACLKSSILWSNAKILSLRINMRFVLQRDLRAK</sequence>
<evidence type="ECO:0000313" key="4">
    <source>
        <dbReference type="Proteomes" id="UP000499080"/>
    </source>
</evidence>
<evidence type="ECO:0000259" key="2">
    <source>
        <dbReference type="Pfam" id="PF05970"/>
    </source>
</evidence>
<keyword evidence="1" id="KW-0227">DNA damage</keyword>
<dbReference type="PANTHER" id="PTHR10492">
    <property type="match status" value="1"/>
</dbReference>
<dbReference type="InterPro" id="IPR010285">
    <property type="entry name" value="DNA_helicase_pif1-like_DEAD"/>
</dbReference>
<keyword evidence="4" id="KW-1185">Reference proteome</keyword>
<keyword evidence="1" id="KW-0547">Nucleotide-binding</keyword>
<comment type="caution">
    <text evidence="3">The sequence shown here is derived from an EMBL/GenBank/DDBJ whole genome shotgun (WGS) entry which is preliminary data.</text>
</comment>
<reference evidence="3 4" key="1">
    <citation type="journal article" date="2019" name="Sci. Rep.">
        <title>Orb-weaving spider Araneus ventricosus genome elucidates the spidroin gene catalogue.</title>
        <authorList>
            <person name="Kono N."/>
            <person name="Nakamura H."/>
            <person name="Ohtoshi R."/>
            <person name="Moran D.A.P."/>
            <person name="Shinohara A."/>
            <person name="Yoshida Y."/>
            <person name="Fujiwara M."/>
            <person name="Mori M."/>
            <person name="Tomita M."/>
            <person name="Arakawa K."/>
        </authorList>
    </citation>
    <scope>NUCLEOTIDE SEQUENCE [LARGE SCALE GENOMIC DNA]</scope>
</reference>
<keyword evidence="1" id="KW-0347">Helicase</keyword>
<evidence type="ECO:0000313" key="3">
    <source>
        <dbReference type="EMBL" id="GBL86300.1"/>
    </source>
</evidence>
<comment type="similarity">
    <text evidence="1">Belongs to the helicase family.</text>
</comment>
<dbReference type="PANTHER" id="PTHR10492:SF94">
    <property type="entry name" value="ATP-DEPENDENT DNA HELICASE"/>
    <property type="match status" value="1"/>
</dbReference>
<dbReference type="AlphaFoldDB" id="A0A4Y2B291"/>
<dbReference type="GO" id="GO:0000723">
    <property type="term" value="P:telomere maintenance"/>
    <property type="evidence" value="ECO:0007669"/>
    <property type="project" value="InterPro"/>
</dbReference>